<evidence type="ECO:0000256" key="1">
    <source>
        <dbReference type="SAM" id="MobiDB-lite"/>
    </source>
</evidence>
<proteinExistence type="predicted"/>
<reference evidence="2" key="1">
    <citation type="submission" date="2020-05" db="EMBL/GenBank/DDBJ databases">
        <authorList>
            <person name="Chiriac C."/>
            <person name="Salcher M."/>
            <person name="Ghai R."/>
            <person name="Kavagutti S V."/>
        </authorList>
    </citation>
    <scope>NUCLEOTIDE SEQUENCE</scope>
</reference>
<organism evidence="2">
    <name type="scientific">freshwater metagenome</name>
    <dbReference type="NCBI Taxonomy" id="449393"/>
    <lineage>
        <taxon>unclassified sequences</taxon>
        <taxon>metagenomes</taxon>
        <taxon>ecological metagenomes</taxon>
    </lineage>
</organism>
<feature type="region of interest" description="Disordered" evidence="1">
    <location>
        <begin position="1"/>
        <end position="32"/>
    </location>
</feature>
<dbReference type="AlphaFoldDB" id="A0A6J7J7E3"/>
<accession>A0A6J7J7E3</accession>
<dbReference type="EMBL" id="CAFBMK010000227">
    <property type="protein sequence ID" value="CAB4939283.1"/>
    <property type="molecule type" value="Genomic_DNA"/>
</dbReference>
<protein>
    <submittedName>
        <fullName evidence="2">Unannotated protein</fullName>
    </submittedName>
</protein>
<name>A0A6J7J7E3_9ZZZZ</name>
<evidence type="ECO:0000313" key="2">
    <source>
        <dbReference type="EMBL" id="CAB4939283.1"/>
    </source>
</evidence>
<gene>
    <name evidence="2" type="ORF">UFOPK3564_02843</name>
</gene>
<sequence length="95" mass="10068">MAHLGKKVARGLLENDPGDPEDHSGWRGALQDAADLSRQDPGVLRVADEIHQAARDITTAAAVRAYATSTLVVVPSGPGSWVLRGMLDRLEAIAD</sequence>